<gene>
    <name evidence="7" type="ORF">FGO68_gene13230</name>
</gene>
<evidence type="ECO:0000313" key="7">
    <source>
        <dbReference type="EMBL" id="TNV75434.1"/>
    </source>
</evidence>
<dbReference type="InterPro" id="IPR016130">
    <property type="entry name" value="Tyr_Pase_AS"/>
</dbReference>
<dbReference type="EC" id="3.1.3.48" evidence="2"/>
<dbReference type="GO" id="GO:0017017">
    <property type="term" value="F:MAP kinase tyrosine/serine/threonine phosphatase activity"/>
    <property type="evidence" value="ECO:0007669"/>
    <property type="project" value="TreeGrafter"/>
</dbReference>
<dbReference type="PROSITE" id="PS00383">
    <property type="entry name" value="TYR_PHOSPHATASE_1"/>
    <property type="match status" value="1"/>
</dbReference>
<dbReference type="PANTHER" id="PTHR10159">
    <property type="entry name" value="DUAL SPECIFICITY PROTEIN PHOSPHATASE"/>
    <property type="match status" value="1"/>
</dbReference>
<evidence type="ECO:0000256" key="4">
    <source>
        <dbReference type="ARBA" id="ARBA00022912"/>
    </source>
</evidence>
<dbReference type="Gene3D" id="3.90.190.10">
    <property type="entry name" value="Protein tyrosine phosphatase superfamily"/>
    <property type="match status" value="1"/>
</dbReference>
<dbReference type="PROSITE" id="PS50056">
    <property type="entry name" value="TYR_PHOSPHATASE_2"/>
    <property type="match status" value="1"/>
</dbReference>
<accession>A0A8J8NIQ1</accession>
<keyword evidence="4" id="KW-0904">Protein phosphatase</keyword>
<proteinExistence type="inferred from homology"/>
<dbReference type="GO" id="GO:0008330">
    <property type="term" value="F:protein tyrosine/threonine phosphatase activity"/>
    <property type="evidence" value="ECO:0007669"/>
    <property type="project" value="TreeGrafter"/>
</dbReference>
<dbReference type="PANTHER" id="PTHR10159:SF519">
    <property type="entry name" value="DUAL SPECIFICITY PROTEIN PHOSPHATASE MPK3"/>
    <property type="match status" value="1"/>
</dbReference>
<keyword evidence="3" id="KW-0378">Hydrolase</keyword>
<dbReference type="GO" id="GO:0043409">
    <property type="term" value="P:negative regulation of MAPK cascade"/>
    <property type="evidence" value="ECO:0007669"/>
    <property type="project" value="TreeGrafter"/>
</dbReference>
<dbReference type="SUPFAM" id="SSF52799">
    <property type="entry name" value="(Phosphotyrosine protein) phosphatases II"/>
    <property type="match status" value="1"/>
</dbReference>
<dbReference type="InterPro" id="IPR020422">
    <property type="entry name" value="TYR_PHOSPHATASE_DUAL_dom"/>
</dbReference>
<feature type="domain" description="Tyrosine specific protein phosphatases" evidence="6">
    <location>
        <begin position="74"/>
        <end position="133"/>
    </location>
</feature>
<feature type="domain" description="Tyrosine-protein phosphatase" evidence="5">
    <location>
        <begin position="10"/>
        <end position="154"/>
    </location>
</feature>
<sequence length="158" mass="17994">MAQEAGKLANYNQITDQIYLSGFEASEHEELVKNVMKVGAILTVANDIDPKFTDGKIEYKLINIIDSEQHNVKQHFMECIEFIKRITEVEGKCILVHCAAGVSRSASVVIAYMMVSRKLKLKEAFTIVKEKRPCIRPNEGFMRQLEEFERDLISQGVI</sequence>
<evidence type="ECO:0000256" key="1">
    <source>
        <dbReference type="ARBA" id="ARBA00008601"/>
    </source>
</evidence>
<dbReference type="GO" id="GO:0005737">
    <property type="term" value="C:cytoplasm"/>
    <property type="evidence" value="ECO:0007669"/>
    <property type="project" value="TreeGrafter"/>
</dbReference>
<dbReference type="Pfam" id="PF00782">
    <property type="entry name" value="DSPc"/>
    <property type="match status" value="1"/>
</dbReference>
<dbReference type="OrthoDB" id="10252009at2759"/>
<dbReference type="InterPro" id="IPR029021">
    <property type="entry name" value="Prot-tyrosine_phosphatase-like"/>
</dbReference>
<protein>
    <recommendedName>
        <fullName evidence="2">protein-tyrosine-phosphatase</fullName>
        <ecNumber evidence="2">3.1.3.48</ecNumber>
    </recommendedName>
</protein>
<dbReference type="CDD" id="cd14498">
    <property type="entry name" value="DSP"/>
    <property type="match status" value="1"/>
</dbReference>
<name>A0A8J8NIQ1_HALGN</name>
<evidence type="ECO:0000313" key="8">
    <source>
        <dbReference type="Proteomes" id="UP000785679"/>
    </source>
</evidence>
<evidence type="ECO:0000256" key="2">
    <source>
        <dbReference type="ARBA" id="ARBA00013064"/>
    </source>
</evidence>
<evidence type="ECO:0000259" key="6">
    <source>
        <dbReference type="PROSITE" id="PS50056"/>
    </source>
</evidence>
<dbReference type="PROSITE" id="PS50054">
    <property type="entry name" value="TYR_PHOSPHATASE_DUAL"/>
    <property type="match status" value="1"/>
</dbReference>
<reference evidence="7" key="1">
    <citation type="submission" date="2019-06" db="EMBL/GenBank/DDBJ databases">
        <authorList>
            <person name="Zheng W."/>
        </authorList>
    </citation>
    <scope>NUCLEOTIDE SEQUENCE</scope>
    <source>
        <strain evidence="7">QDHG01</strain>
    </source>
</reference>
<dbReference type="InterPro" id="IPR000340">
    <property type="entry name" value="Dual-sp_phosphatase_cat-dom"/>
</dbReference>
<dbReference type="Proteomes" id="UP000785679">
    <property type="component" value="Unassembled WGS sequence"/>
</dbReference>
<evidence type="ECO:0000256" key="3">
    <source>
        <dbReference type="ARBA" id="ARBA00022801"/>
    </source>
</evidence>
<comment type="caution">
    <text evidence="7">The sequence shown here is derived from an EMBL/GenBank/DDBJ whole genome shotgun (WGS) entry which is preliminary data.</text>
</comment>
<comment type="similarity">
    <text evidence="1">Belongs to the protein-tyrosine phosphatase family. Non-receptor class dual specificity subfamily.</text>
</comment>
<dbReference type="GO" id="GO:0033550">
    <property type="term" value="F:MAP kinase tyrosine phosphatase activity"/>
    <property type="evidence" value="ECO:0007669"/>
    <property type="project" value="TreeGrafter"/>
</dbReference>
<dbReference type="AlphaFoldDB" id="A0A8J8NIQ1"/>
<dbReference type="InterPro" id="IPR000387">
    <property type="entry name" value="Tyr_Pase_dom"/>
</dbReference>
<organism evidence="7 8">
    <name type="scientific">Halteria grandinella</name>
    <dbReference type="NCBI Taxonomy" id="5974"/>
    <lineage>
        <taxon>Eukaryota</taxon>
        <taxon>Sar</taxon>
        <taxon>Alveolata</taxon>
        <taxon>Ciliophora</taxon>
        <taxon>Intramacronucleata</taxon>
        <taxon>Spirotrichea</taxon>
        <taxon>Stichotrichia</taxon>
        <taxon>Sporadotrichida</taxon>
        <taxon>Halteriidae</taxon>
        <taxon>Halteria</taxon>
    </lineage>
</organism>
<keyword evidence="8" id="KW-1185">Reference proteome</keyword>
<dbReference type="EMBL" id="RRYP01015606">
    <property type="protein sequence ID" value="TNV75434.1"/>
    <property type="molecule type" value="Genomic_DNA"/>
</dbReference>
<dbReference type="SMART" id="SM00195">
    <property type="entry name" value="DSPc"/>
    <property type="match status" value="1"/>
</dbReference>
<evidence type="ECO:0000259" key="5">
    <source>
        <dbReference type="PROSITE" id="PS50054"/>
    </source>
</evidence>